<dbReference type="EMBL" id="CM041548">
    <property type="protein sequence ID" value="KAI3358199.1"/>
    <property type="molecule type" value="Genomic_DNA"/>
</dbReference>
<proteinExistence type="predicted"/>
<dbReference type="Proteomes" id="UP000831701">
    <property type="component" value="Chromosome 18"/>
</dbReference>
<sequence length="269" mass="29265">MALRRFFVGGNWKMNGNKESLEELMTTLNTSSLHDQTEVVCAAPSIYLDFVRSSLDPRIGVAAQNCYKVAKGAFTGEISPAMIKDCGVDWVILGHSERRHVFGESDELIGQKVAHALESDLGVIACIGEKLEEREAGTTEEVVYAQTQVIAGFLLSEEFWFSFLMEGCCSVPDNVKDWGKVVLAYEPVWAIGTGKTASPEQAQEVHEKLRAWLRANVSDDVADSVRIIYGGSVTGANCRELAAQGDVDGFLVGGASLKPEFVDIINARA</sequence>
<name>A0ACB8VRR4_9TELE</name>
<evidence type="ECO:0000313" key="2">
    <source>
        <dbReference type="Proteomes" id="UP000831701"/>
    </source>
</evidence>
<gene>
    <name evidence="1" type="ORF">L3Q82_003195</name>
</gene>
<keyword evidence="2" id="KW-1185">Reference proteome</keyword>
<organism evidence="1 2">
    <name type="scientific">Scortum barcoo</name>
    <name type="common">barcoo grunter</name>
    <dbReference type="NCBI Taxonomy" id="214431"/>
    <lineage>
        <taxon>Eukaryota</taxon>
        <taxon>Metazoa</taxon>
        <taxon>Chordata</taxon>
        <taxon>Craniata</taxon>
        <taxon>Vertebrata</taxon>
        <taxon>Euteleostomi</taxon>
        <taxon>Actinopterygii</taxon>
        <taxon>Neopterygii</taxon>
        <taxon>Teleostei</taxon>
        <taxon>Neoteleostei</taxon>
        <taxon>Acanthomorphata</taxon>
        <taxon>Eupercaria</taxon>
        <taxon>Centrarchiformes</taxon>
        <taxon>Terapontoidei</taxon>
        <taxon>Terapontidae</taxon>
        <taxon>Scortum</taxon>
    </lineage>
</organism>
<protein>
    <submittedName>
        <fullName evidence="1">Uncharacterized protein</fullName>
    </submittedName>
</protein>
<evidence type="ECO:0000313" key="1">
    <source>
        <dbReference type="EMBL" id="KAI3358199.1"/>
    </source>
</evidence>
<accession>A0ACB8VRR4</accession>
<comment type="caution">
    <text evidence="1">The sequence shown here is derived from an EMBL/GenBank/DDBJ whole genome shotgun (WGS) entry which is preliminary data.</text>
</comment>
<reference evidence="1" key="1">
    <citation type="submission" date="2022-04" db="EMBL/GenBank/DDBJ databases">
        <title>Jade perch genome.</title>
        <authorList>
            <person name="Chao B."/>
        </authorList>
    </citation>
    <scope>NUCLEOTIDE SEQUENCE</scope>
    <source>
        <strain evidence="1">CB-2022</strain>
    </source>
</reference>